<organism evidence="2 3">
    <name type="scientific">Molorchus minor</name>
    <dbReference type="NCBI Taxonomy" id="1323400"/>
    <lineage>
        <taxon>Eukaryota</taxon>
        <taxon>Metazoa</taxon>
        <taxon>Ecdysozoa</taxon>
        <taxon>Arthropoda</taxon>
        <taxon>Hexapoda</taxon>
        <taxon>Insecta</taxon>
        <taxon>Pterygota</taxon>
        <taxon>Neoptera</taxon>
        <taxon>Endopterygota</taxon>
        <taxon>Coleoptera</taxon>
        <taxon>Polyphaga</taxon>
        <taxon>Cucujiformia</taxon>
        <taxon>Chrysomeloidea</taxon>
        <taxon>Cerambycidae</taxon>
        <taxon>Lamiinae</taxon>
        <taxon>Monochamini</taxon>
        <taxon>Molorchus</taxon>
    </lineage>
</organism>
<proteinExistence type="predicted"/>
<keyword evidence="3" id="KW-1185">Reference proteome</keyword>
<reference evidence="2" key="1">
    <citation type="journal article" date="2023" name="Insect Mol. Biol.">
        <title>Genome sequencing provides insights into the evolution of gene families encoding plant cell wall-degrading enzymes in longhorned beetles.</title>
        <authorList>
            <person name="Shin N.R."/>
            <person name="Okamura Y."/>
            <person name="Kirsch R."/>
            <person name="Pauchet Y."/>
        </authorList>
    </citation>
    <scope>NUCLEOTIDE SEQUENCE</scope>
    <source>
        <strain evidence="2">MMC_N1</strain>
    </source>
</reference>
<evidence type="ECO:0000259" key="1">
    <source>
        <dbReference type="Pfam" id="PF20871"/>
    </source>
</evidence>
<comment type="caution">
    <text evidence="2">The sequence shown here is derived from an EMBL/GenBank/DDBJ whole genome shotgun (WGS) entry which is preliminary data.</text>
</comment>
<name>A0ABQ9JAP6_9CUCU</name>
<dbReference type="Pfam" id="PF20871">
    <property type="entry name" value="KCTD1-15_CTD"/>
    <property type="match status" value="1"/>
</dbReference>
<sequence length="102" mass="11421">MSDLRSGLFEETQAFTYHIPAIRYGTNELMRLYITKSRNVGTAQGQIVARVWFPLNGYCKLNSMQVITRLLNAGFKIAASNGGGVEGQQFSEYLFIRKVLPG</sequence>
<dbReference type="InterPro" id="IPR048595">
    <property type="entry name" value="KCTD1-15-like_C"/>
</dbReference>
<evidence type="ECO:0000313" key="3">
    <source>
        <dbReference type="Proteomes" id="UP001162164"/>
    </source>
</evidence>
<dbReference type="Proteomes" id="UP001162164">
    <property type="component" value="Unassembled WGS sequence"/>
</dbReference>
<dbReference type="EMBL" id="JAPWTJ010000859">
    <property type="protein sequence ID" value="KAJ8975199.1"/>
    <property type="molecule type" value="Genomic_DNA"/>
</dbReference>
<protein>
    <recommendedName>
        <fullName evidence="1">BTB/POZ domain-containing protein</fullName>
    </recommendedName>
</protein>
<feature type="domain" description="BTB/POZ" evidence="1">
    <location>
        <begin position="33"/>
        <end position="97"/>
    </location>
</feature>
<gene>
    <name evidence="2" type="ORF">NQ317_019026</name>
</gene>
<accession>A0ABQ9JAP6</accession>
<evidence type="ECO:0000313" key="2">
    <source>
        <dbReference type="EMBL" id="KAJ8975199.1"/>
    </source>
</evidence>